<dbReference type="HOGENOM" id="CLU_022432_0_0_1"/>
<reference evidence="2" key="3">
    <citation type="submission" date="2025-09" db="UniProtKB">
        <authorList>
            <consortium name="Ensembl"/>
        </authorList>
    </citation>
    <scope>IDENTIFICATION</scope>
    <source>
        <strain evidence="2">Glennie</strain>
    </source>
</reference>
<keyword evidence="1" id="KW-0175">Coiled coil</keyword>
<dbReference type="eggNOG" id="ENOG502QT2H">
    <property type="taxonomic scope" value="Eukaryota"/>
</dbReference>
<reference evidence="2 3" key="1">
    <citation type="journal article" date="2008" name="Nature">
        <title>Genome analysis of the platypus reveals unique signatures of evolution.</title>
        <authorList>
            <person name="Warren W.C."/>
            <person name="Hillier L.W."/>
            <person name="Marshall Graves J.A."/>
            <person name="Birney E."/>
            <person name="Ponting C.P."/>
            <person name="Grutzner F."/>
            <person name="Belov K."/>
            <person name="Miller W."/>
            <person name="Clarke L."/>
            <person name="Chinwalla A.T."/>
            <person name="Yang S.P."/>
            <person name="Heger A."/>
            <person name="Locke D.P."/>
            <person name="Miethke P."/>
            <person name="Waters P.D."/>
            <person name="Veyrunes F."/>
            <person name="Fulton L."/>
            <person name="Fulton B."/>
            <person name="Graves T."/>
            <person name="Wallis J."/>
            <person name="Puente X.S."/>
            <person name="Lopez-Otin C."/>
            <person name="Ordonez G.R."/>
            <person name="Eichler E.E."/>
            <person name="Chen L."/>
            <person name="Cheng Z."/>
            <person name="Deakin J.E."/>
            <person name="Alsop A."/>
            <person name="Thompson K."/>
            <person name="Kirby P."/>
            <person name="Papenfuss A.T."/>
            <person name="Wakefield M.J."/>
            <person name="Olender T."/>
            <person name="Lancet D."/>
            <person name="Huttley G.A."/>
            <person name="Smit A.F."/>
            <person name="Pask A."/>
            <person name="Temple-Smith P."/>
            <person name="Batzer M.A."/>
            <person name="Walker J.A."/>
            <person name="Konkel M.K."/>
            <person name="Harris R.S."/>
            <person name="Whittington C.M."/>
            <person name="Wong E.S."/>
            <person name="Gemmell N.J."/>
            <person name="Buschiazzo E."/>
            <person name="Vargas Jentzsch I.M."/>
            <person name="Merkel A."/>
            <person name="Schmitz J."/>
            <person name="Zemann A."/>
            <person name="Churakov G."/>
            <person name="Kriegs J.O."/>
            <person name="Brosius J."/>
            <person name="Murchison E.P."/>
            <person name="Sachidanandam R."/>
            <person name="Smith C."/>
            <person name="Hannon G.J."/>
            <person name="Tsend-Ayush E."/>
            <person name="McMillan D."/>
            <person name="Attenborough R."/>
            <person name="Rens W."/>
            <person name="Ferguson-Smith M."/>
            <person name="Lefevre C.M."/>
            <person name="Sharp J.A."/>
            <person name="Nicholas K.R."/>
            <person name="Ray D.A."/>
            <person name="Kube M."/>
            <person name="Reinhardt R."/>
            <person name="Pringle T.H."/>
            <person name="Taylor J."/>
            <person name="Jones R.C."/>
            <person name="Nixon B."/>
            <person name="Dacheux J.L."/>
            <person name="Niwa H."/>
            <person name="Sekita Y."/>
            <person name="Huang X."/>
            <person name="Stark A."/>
            <person name="Kheradpour P."/>
            <person name="Kellis M."/>
            <person name="Flicek P."/>
            <person name="Chen Y."/>
            <person name="Webber C."/>
            <person name="Hardison R."/>
            <person name="Nelson J."/>
            <person name="Hallsworth-Pepin K."/>
            <person name="Delehaunty K."/>
            <person name="Markovic C."/>
            <person name="Minx P."/>
            <person name="Feng Y."/>
            <person name="Kremitzki C."/>
            <person name="Mitreva M."/>
            <person name="Glasscock J."/>
            <person name="Wylie T."/>
            <person name="Wohldmann P."/>
            <person name="Thiru P."/>
            <person name="Nhan M.N."/>
            <person name="Pohl C.S."/>
            <person name="Smith S.M."/>
            <person name="Hou S."/>
            <person name="Nefedov M."/>
            <person name="de Jong P.J."/>
            <person name="Renfree M.B."/>
            <person name="Mardis E.R."/>
            <person name="Wilson R.K."/>
        </authorList>
    </citation>
    <scope>NUCLEOTIDE SEQUENCE [LARGE SCALE GENOMIC DNA]</scope>
    <source>
        <strain evidence="2 3">Glennie</strain>
    </source>
</reference>
<dbReference type="AlphaFoldDB" id="F7FKZ0"/>
<reference evidence="2" key="2">
    <citation type="submission" date="2025-08" db="UniProtKB">
        <authorList>
            <consortium name="Ensembl"/>
        </authorList>
    </citation>
    <scope>IDENTIFICATION</scope>
    <source>
        <strain evidence="2">Glennie</strain>
    </source>
</reference>
<dbReference type="InParanoid" id="F7FKZ0"/>
<accession>F7FKZ0</accession>
<name>F7FKZ0_ORNAN</name>
<protein>
    <submittedName>
        <fullName evidence="2">Uncharacterized protein</fullName>
    </submittedName>
</protein>
<feature type="coiled-coil region" evidence="1">
    <location>
        <begin position="220"/>
        <end position="302"/>
    </location>
</feature>
<dbReference type="GeneTree" id="ENSGT01030000235336"/>
<dbReference type="Ensembl" id="ENSOANT00000016033.2">
    <property type="protein sequence ID" value="ENSOANP00000016030.2"/>
    <property type="gene ID" value="ENSOANG00000010111.2"/>
</dbReference>
<dbReference type="PANTHER" id="PTHR47899">
    <property type="entry name" value="COILED-COIL DOMAIN-CONTAINING PROTEIN 171"/>
    <property type="match status" value="1"/>
</dbReference>
<evidence type="ECO:0000256" key="1">
    <source>
        <dbReference type="SAM" id="Coils"/>
    </source>
</evidence>
<sequence length="326" mass="36961">MAANRYRCSVEKSNFLFSWEGNFHGVKEIRVSIGESDVEPPLSAGNQKAQICCNQVLKWFSSIHLLSAITKSMTELQELIIEKDPNRILNEELLVSKAKNSFAKLMDRLGLAMENGQNVDYKEQGNLLLKLNCGLQKISAQALEDGLNVPVPVMNQVSEFISKLLLGLTEFKQNLNEVKKELDINQSLEWKSNESEQSRLISSEDNVNECMEPNNPVCQEQQTKLLLSELSQQLQELNLQEEFPSGEQDQNQILGEATEGLSKAKNELSRKDQSLDELNRHLTQLEQDKRRLEESIHDAESALCIAAKSQIRFHCHTLRQILVTTP</sequence>
<proteinExistence type="predicted"/>
<dbReference type="PANTHER" id="PTHR47899:SF1">
    <property type="entry name" value="COILED-COIL DOMAIN-CONTAINING PROTEIN 171"/>
    <property type="match status" value="1"/>
</dbReference>
<dbReference type="InterPro" id="IPR038820">
    <property type="entry name" value="CCDC171"/>
</dbReference>
<evidence type="ECO:0000313" key="2">
    <source>
        <dbReference type="Ensembl" id="ENSOANP00000016030.2"/>
    </source>
</evidence>
<organism evidence="2 3">
    <name type="scientific">Ornithorhynchus anatinus</name>
    <name type="common">Duckbill platypus</name>
    <dbReference type="NCBI Taxonomy" id="9258"/>
    <lineage>
        <taxon>Eukaryota</taxon>
        <taxon>Metazoa</taxon>
        <taxon>Chordata</taxon>
        <taxon>Craniata</taxon>
        <taxon>Vertebrata</taxon>
        <taxon>Euteleostomi</taxon>
        <taxon>Mammalia</taxon>
        <taxon>Monotremata</taxon>
        <taxon>Ornithorhynchidae</taxon>
        <taxon>Ornithorhynchus</taxon>
    </lineage>
</organism>
<keyword evidence="3" id="KW-1185">Reference proteome</keyword>
<evidence type="ECO:0000313" key="3">
    <source>
        <dbReference type="Proteomes" id="UP000002279"/>
    </source>
</evidence>
<dbReference type="Proteomes" id="UP000002279">
    <property type="component" value="Chromosome X5"/>
</dbReference>